<dbReference type="EMBL" id="FNZZ01000004">
    <property type="protein sequence ID" value="SEL70618.1"/>
    <property type="molecule type" value="Genomic_DNA"/>
</dbReference>
<reference evidence="3" key="1">
    <citation type="submission" date="2016-10" db="EMBL/GenBank/DDBJ databases">
        <authorList>
            <person name="Varghese N."/>
            <person name="Submissions S."/>
        </authorList>
    </citation>
    <scope>NUCLEOTIDE SEQUENCE [LARGE SCALE GENOMIC DNA]</scope>
    <source>
        <strain evidence="3">JS21-1</strain>
    </source>
</reference>
<dbReference type="Pfam" id="PF00903">
    <property type="entry name" value="Glyoxalase"/>
    <property type="match status" value="1"/>
</dbReference>
<dbReference type="SUPFAM" id="SSF54593">
    <property type="entry name" value="Glyoxalase/Bleomycin resistance protein/Dihydroxybiphenyl dioxygenase"/>
    <property type="match status" value="1"/>
</dbReference>
<dbReference type="RefSeq" id="WP_093006758.1">
    <property type="nucleotide sequence ID" value="NZ_FNZZ01000004.1"/>
</dbReference>
<sequence length="111" mass="12025">MARINYIELPASDLAAVRSFYASAFGWQLTDYGPSYAATTTGTVDLRLQGDLSEATAMPLPVMQVEDIEATQRAVTEAGGRISKAIFAFPGGRRFHFLDPNGHELAVMQAD</sequence>
<evidence type="ECO:0000259" key="1">
    <source>
        <dbReference type="PROSITE" id="PS51819"/>
    </source>
</evidence>
<dbReference type="STRING" id="1855283.SAMN05216382_2530"/>
<protein>
    <recommendedName>
        <fullName evidence="1">VOC domain-containing protein</fullName>
    </recommendedName>
</protein>
<feature type="domain" description="VOC" evidence="1">
    <location>
        <begin position="3"/>
        <end position="110"/>
    </location>
</feature>
<dbReference type="Proteomes" id="UP000199214">
    <property type="component" value="Unassembled WGS sequence"/>
</dbReference>
<dbReference type="AlphaFoldDB" id="A0A1H7SDZ1"/>
<gene>
    <name evidence="2" type="ORF">SAMN05216382_2530</name>
</gene>
<dbReference type="InterPro" id="IPR029068">
    <property type="entry name" value="Glyas_Bleomycin-R_OHBP_Dase"/>
</dbReference>
<dbReference type="OrthoDB" id="9792323at2"/>
<dbReference type="Gene3D" id="3.10.180.10">
    <property type="entry name" value="2,3-Dihydroxybiphenyl 1,2-Dioxygenase, domain 1"/>
    <property type="match status" value="1"/>
</dbReference>
<evidence type="ECO:0000313" key="3">
    <source>
        <dbReference type="Proteomes" id="UP000199214"/>
    </source>
</evidence>
<dbReference type="PROSITE" id="PS51819">
    <property type="entry name" value="VOC"/>
    <property type="match status" value="1"/>
</dbReference>
<keyword evidence="3" id="KW-1185">Reference proteome</keyword>
<dbReference type="InterPro" id="IPR037523">
    <property type="entry name" value="VOC_core"/>
</dbReference>
<evidence type="ECO:0000313" key="2">
    <source>
        <dbReference type="EMBL" id="SEL70618.1"/>
    </source>
</evidence>
<dbReference type="InterPro" id="IPR004360">
    <property type="entry name" value="Glyas_Fos-R_dOase_dom"/>
</dbReference>
<proteinExistence type="predicted"/>
<accession>A0A1H7SDZ1</accession>
<dbReference type="PANTHER" id="PTHR33993">
    <property type="entry name" value="GLYOXALASE-RELATED"/>
    <property type="match status" value="1"/>
</dbReference>
<organism evidence="2 3">
    <name type="scientific">Sphingomonas palmae</name>
    <dbReference type="NCBI Taxonomy" id="1855283"/>
    <lineage>
        <taxon>Bacteria</taxon>
        <taxon>Pseudomonadati</taxon>
        <taxon>Pseudomonadota</taxon>
        <taxon>Alphaproteobacteria</taxon>
        <taxon>Sphingomonadales</taxon>
        <taxon>Sphingomonadaceae</taxon>
        <taxon>Sphingomonas</taxon>
    </lineage>
</organism>
<dbReference type="PANTHER" id="PTHR33993:SF1">
    <property type="entry name" value="GLYOXALASE FAMILY PROTEIN"/>
    <property type="match status" value="1"/>
</dbReference>
<dbReference type="InterPro" id="IPR052164">
    <property type="entry name" value="Anthracycline_SecMetBiosynth"/>
</dbReference>
<name>A0A1H7SDZ1_9SPHN</name>
<dbReference type="CDD" id="cd07247">
    <property type="entry name" value="SgaA_N_like"/>
    <property type="match status" value="1"/>
</dbReference>